<name>A0A1Y4V8I6_9BACE</name>
<dbReference type="CDD" id="cd04647">
    <property type="entry name" value="LbH_MAT_like"/>
    <property type="match status" value="1"/>
</dbReference>
<sequence>MFQSILLQGKFILVEILNVTYNIIPNPLRNFYLRCFGIEIGSASSIHRCCKFFHVGKLVIGKNSVVNFGCYLDNRRGISIGNNVGVAHNTKIYTLGHNLDSPQFETKGAPVIIEDDVFIFSNVMIMPGVTIGQGAIVLPGSVVTKDVPSRKIVGGNPARIIRNRIAEIDYKQSYNYLFAL</sequence>
<keyword evidence="2 3" id="KW-0808">Transferase</keyword>
<dbReference type="GO" id="GO:0005829">
    <property type="term" value="C:cytosol"/>
    <property type="evidence" value="ECO:0007669"/>
    <property type="project" value="TreeGrafter"/>
</dbReference>
<dbReference type="Proteomes" id="UP000196036">
    <property type="component" value="Unassembled WGS sequence"/>
</dbReference>
<reference evidence="4" key="1">
    <citation type="submission" date="2017-04" db="EMBL/GenBank/DDBJ databases">
        <title>Function of individual gut microbiota members based on whole genome sequencing of pure cultures obtained from chicken caecum.</title>
        <authorList>
            <person name="Medvecky M."/>
            <person name="Cejkova D."/>
            <person name="Polansky O."/>
            <person name="Karasova D."/>
            <person name="Kubasova T."/>
            <person name="Cizek A."/>
            <person name="Rychlik I."/>
        </authorList>
    </citation>
    <scope>NUCLEOTIDE SEQUENCE [LARGE SCALE GENOMIC DNA]</scope>
    <source>
        <strain evidence="4">An109</strain>
    </source>
</reference>
<dbReference type="PANTHER" id="PTHR23416:SF23">
    <property type="entry name" value="ACETYLTRANSFERASE C18B11.09C-RELATED"/>
    <property type="match status" value="1"/>
</dbReference>
<dbReference type="Pfam" id="PF00132">
    <property type="entry name" value="Hexapep"/>
    <property type="match status" value="1"/>
</dbReference>
<evidence type="ECO:0000313" key="4">
    <source>
        <dbReference type="Proteomes" id="UP000196036"/>
    </source>
</evidence>
<dbReference type="EMBL" id="NFLW01000030">
    <property type="protein sequence ID" value="OUQ65673.1"/>
    <property type="molecule type" value="Genomic_DNA"/>
</dbReference>
<dbReference type="AlphaFoldDB" id="A0A1Y4V8I6"/>
<gene>
    <name evidence="3" type="ORF">B5E52_14925</name>
</gene>
<proteinExistence type="inferred from homology"/>
<dbReference type="GO" id="GO:0008374">
    <property type="term" value="F:O-acyltransferase activity"/>
    <property type="evidence" value="ECO:0007669"/>
    <property type="project" value="TreeGrafter"/>
</dbReference>
<dbReference type="InterPro" id="IPR051159">
    <property type="entry name" value="Hexapeptide_acetyltransf"/>
</dbReference>
<comment type="similarity">
    <text evidence="1">Belongs to the transferase hexapeptide repeat family.</text>
</comment>
<comment type="caution">
    <text evidence="3">The sequence shown here is derived from an EMBL/GenBank/DDBJ whole genome shotgun (WGS) entry which is preliminary data.</text>
</comment>
<dbReference type="Gene3D" id="2.160.10.10">
    <property type="entry name" value="Hexapeptide repeat proteins"/>
    <property type="match status" value="1"/>
</dbReference>
<dbReference type="InterPro" id="IPR001451">
    <property type="entry name" value="Hexapep"/>
</dbReference>
<accession>A0A1Y4V8I6</accession>
<organism evidence="3 4">
    <name type="scientific">Bacteroides xylanisolvens</name>
    <dbReference type="NCBI Taxonomy" id="371601"/>
    <lineage>
        <taxon>Bacteria</taxon>
        <taxon>Pseudomonadati</taxon>
        <taxon>Bacteroidota</taxon>
        <taxon>Bacteroidia</taxon>
        <taxon>Bacteroidales</taxon>
        <taxon>Bacteroidaceae</taxon>
        <taxon>Bacteroides</taxon>
    </lineage>
</organism>
<dbReference type="RefSeq" id="WP_087318532.1">
    <property type="nucleotide sequence ID" value="NZ_CAKOCS010000043.1"/>
</dbReference>
<evidence type="ECO:0000256" key="2">
    <source>
        <dbReference type="ARBA" id="ARBA00022679"/>
    </source>
</evidence>
<evidence type="ECO:0000313" key="3">
    <source>
        <dbReference type="EMBL" id="OUQ65673.1"/>
    </source>
</evidence>
<dbReference type="InterPro" id="IPR011004">
    <property type="entry name" value="Trimer_LpxA-like_sf"/>
</dbReference>
<dbReference type="PANTHER" id="PTHR23416">
    <property type="entry name" value="SIALIC ACID SYNTHASE-RELATED"/>
    <property type="match status" value="1"/>
</dbReference>
<evidence type="ECO:0000256" key="1">
    <source>
        <dbReference type="ARBA" id="ARBA00007274"/>
    </source>
</evidence>
<dbReference type="SUPFAM" id="SSF51161">
    <property type="entry name" value="Trimeric LpxA-like enzymes"/>
    <property type="match status" value="1"/>
</dbReference>
<protein>
    <submittedName>
        <fullName evidence="3">Transferase</fullName>
    </submittedName>
</protein>